<organism evidence="17 18">
    <name type="scientific">Plectus sambesii</name>
    <dbReference type="NCBI Taxonomy" id="2011161"/>
    <lineage>
        <taxon>Eukaryota</taxon>
        <taxon>Metazoa</taxon>
        <taxon>Ecdysozoa</taxon>
        <taxon>Nematoda</taxon>
        <taxon>Chromadorea</taxon>
        <taxon>Plectida</taxon>
        <taxon>Plectina</taxon>
        <taxon>Plectoidea</taxon>
        <taxon>Plectidae</taxon>
        <taxon>Plectus</taxon>
    </lineage>
</organism>
<evidence type="ECO:0000256" key="10">
    <source>
        <dbReference type="ARBA" id="ARBA00022989"/>
    </source>
</evidence>
<keyword evidence="12" id="KW-0472">Membrane</keyword>
<keyword evidence="11" id="KW-0443">Lipid metabolism</keyword>
<keyword evidence="3" id="KW-1003">Cell membrane</keyword>
<dbReference type="PANTHER" id="PTHR45792">
    <property type="entry name" value="DIACYLGLYCEROL LIPASE HOMOLOG-RELATED"/>
    <property type="match status" value="1"/>
</dbReference>
<feature type="domain" description="Fungal lipase-type" evidence="16">
    <location>
        <begin position="94"/>
        <end position="252"/>
    </location>
</feature>
<dbReference type="GO" id="GO:0046340">
    <property type="term" value="P:diacylglycerol catabolic process"/>
    <property type="evidence" value="ECO:0007669"/>
    <property type="project" value="TreeGrafter"/>
</dbReference>
<keyword evidence="10" id="KW-1133">Transmembrane helix</keyword>
<dbReference type="GO" id="GO:0046872">
    <property type="term" value="F:metal ion binding"/>
    <property type="evidence" value="ECO:0007669"/>
    <property type="project" value="UniProtKB-KW"/>
</dbReference>
<protein>
    <recommendedName>
        <fullName evidence="14">sn-1-specific diacylglycerol lipase</fullName>
        <ecNumber evidence="14">3.1.1.116</ecNumber>
    </recommendedName>
</protein>
<feature type="region of interest" description="Disordered" evidence="15">
    <location>
        <begin position="122"/>
        <end position="145"/>
    </location>
</feature>
<dbReference type="Pfam" id="PF01764">
    <property type="entry name" value="Lipase_3"/>
    <property type="match status" value="1"/>
</dbReference>
<evidence type="ECO:0000256" key="14">
    <source>
        <dbReference type="ARBA" id="ARBA00026104"/>
    </source>
</evidence>
<dbReference type="AlphaFoldDB" id="A0A914VU28"/>
<evidence type="ECO:0000256" key="1">
    <source>
        <dbReference type="ARBA" id="ARBA00001913"/>
    </source>
</evidence>
<keyword evidence="17" id="KW-1185">Reference proteome</keyword>
<dbReference type="PANTHER" id="PTHR45792:SF2">
    <property type="entry name" value="DIACYLGLYCEROL LIPASE-BETA"/>
    <property type="match status" value="1"/>
</dbReference>
<dbReference type="CDD" id="cd00519">
    <property type="entry name" value="Lipase_3"/>
    <property type="match status" value="1"/>
</dbReference>
<evidence type="ECO:0000259" key="16">
    <source>
        <dbReference type="Pfam" id="PF01764"/>
    </source>
</evidence>
<dbReference type="EC" id="3.1.1.116" evidence="14"/>
<comment type="cofactor">
    <cofactor evidence="1">
        <name>Ca(2+)</name>
        <dbReference type="ChEBI" id="CHEBI:29108"/>
    </cofactor>
</comment>
<evidence type="ECO:0000256" key="12">
    <source>
        <dbReference type="ARBA" id="ARBA00023136"/>
    </source>
</evidence>
<keyword evidence="7" id="KW-0378">Hydrolase</keyword>
<dbReference type="Proteomes" id="UP000887566">
    <property type="component" value="Unplaced"/>
</dbReference>
<dbReference type="GO" id="GO:0005886">
    <property type="term" value="C:plasma membrane"/>
    <property type="evidence" value="ECO:0007669"/>
    <property type="project" value="UniProtKB-SubCell"/>
</dbReference>
<comment type="catalytic activity">
    <reaction evidence="13">
        <text>a 1,2-diacyl-sn-glycerol + H2O = a 2-acylglycerol + a fatty acid + H(+)</text>
        <dbReference type="Rhea" id="RHEA:33275"/>
        <dbReference type="ChEBI" id="CHEBI:15377"/>
        <dbReference type="ChEBI" id="CHEBI:15378"/>
        <dbReference type="ChEBI" id="CHEBI:17389"/>
        <dbReference type="ChEBI" id="CHEBI:17815"/>
        <dbReference type="ChEBI" id="CHEBI:28868"/>
        <dbReference type="EC" id="3.1.1.116"/>
    </reaction>
    <physiologicalReaction direction="left-to-right" evidence="13">
        <dbReference type="Rhea" id="RHEA:33276"/>
    </physiologicalReaction>
</comment>
<evidence type="ECO:0000256" key="6">
    <source>
        <dbReference type="ARBA" id="ARBA00022723"/>
    </source>
</evidence>
<keyword evidence="8" id="KW-0106">Calcium</keyword>
<keyword evidence="5" id="KW-0812">Transmembrane</keyword>
<evidence type="ECO:0000256" key="7">
    <source>
        <dbReference type="ARBA" id="ARBA00022801"/>
    </source>
</evidence>
<dbReference type="WBParaSite" id="PSAMB.scaffold246size61639.g4143.t1">
    <property type="protein sequence ID" value="PSAMB.scaffold246size61639.g4143.t1"/>
    <property type="gene ID" value="PSAMB.scaffold246size61639.g4143"/>
</dbReference>
<keyword evidence="4" id="KW-0597">Phosphoprotein</keyword>
<evidence type="ECO:0000256" key="15">
    <source>
        <dbReference type="SAM" id="MobiDB-lite"/>
    </source>
</evidence>
<dbReference type="Gene3D" id="3.40.50.1820">
    <property type="entry name" value="alpha/beta hydrolase"/>
    <property type="match status" value="1"/>
</dbReference>
<evidence type="ECO:0000256" key="5">
    <source>
        <dbReference type="ARBA" id="ARBA00022692"/>
    </source>
</evidence>
<dbReference type="GO" id="GO:0022008">
    <property type="term" value="P:neurogenesis"/>
    <property type="evidence" value="ECO:0007669"/>
    <property type="project" value="TreeGrafter"/>
</dbReference>
<comment type="subcellular location">
    <subcellularLocation>
        <location evidence="2">Cell membrane</location>
        <topology evidence="2">Multi-pass membrane protein</topology>
    </subcellularLocation>
</comment>
<keyword evidence="9" id="KW-0442">Lipid degradation</keyword>
<dbReference type="GO" id="GO:0005737">
    <property type="term" value="C:cytoplasm"/>
    <property type="evidence" value="ECO:0007669"/>
    <property type="project" value="TreeGrafter"/>
</dbReference>
<reference evidence="18" key="1">
    <citation type="submission" date="2022-11" db="UniProtKB">
        <authorList>
            <consortium name="WormBaseParasite"/>
        </authorList>
    </citation>
    <scope>IDENTIFICATION</scope>
</reference>
<dbReference type="GO" id="GO:0019369">
    <property type="term" value="P:arachidonate metabolic process"/>
    <property type="evidence" value="ECO:0007669"/>
    <property type="project" value="TreeGrafter"/>
</dbReference>
<dbReference type="InterPro" id="IPR052214">
    <property type="entry name" value="DAG_Lipase-Related"/>
</dbReference>
<evidence type="ECO:0000256" key="13">
    <source>
        <dbReference type="ARBA" id="ARBA00024531"/>
    </source>
</evidence>
<evidence type="ECO:0000256" key="9">
    <source>
        <dbReference type="ARBA" id="ARBA00022963"/>
    </source>
</evidence>
<evidence type="ECO:0000256" key="4">
    <source>
        <dbReference type="ARBA" id="ARBA00022553"/>
    </source>
</evidence>
<dbReference type="InterPro" id="IPR002921">
    <property type="entry name" value="Fungal_lipase-type"/>
</dbReference>
<evidence type="ECO:0000313" key="17">
    <source>
        <dbReference type="Proteomes" id="UP000887566"/>
    </source>
</evidence>
<evidence type="ECO:0000313" key="18">
    <source>
        <dbReference type="WBParaSite" id="PSAMB.scaffold246size61639.g4143.t1"/>
    </source>
</evidence>
<keyword evidence="6" id="KW-0479">Metal-binding</keyword>
<evidence type="ECO:0000256" key="2">
    <source>
        <dbReference type="ARBA" id="ARBA00004651"/>
    </source>
</evidence>
<evidence type="ECO:0000256" key="3">
    <source>
        <dbReference type="ARBA" id="ARBA00022475"/>
    </source>
</evidence>
<name>A0A914VU28_9BILA</name>
<sequence length="441" mass="48945">MLDFAIGVYGWPTYTLNNCSCSAQCDLLRRVKCCRGCHCDQALILKDNCCLCNTAALLQTTSISEKDLFYVSFRNRIYEIPFIACADPISKSIVIAIRGTSSLRDIITDLVAADDVLTYHPPAPIDLHDGQPTSEQPTSNRRSRILSGDDARVHRGMLHSARFVYHTLDRQKILEDMFVLYPDYQLVVTGHSLGGGVATLVALMLRPQFPQVRCFTFSPPGCVVSIEAIPTTEQFVCSVVMGDDLVTRLTYQSMHRLKKNIIDVIIHSEQAKYEILLKGCFKLLCDKRPIQSAEQIDADLEAPPPDPINAILSSDSEWSPQPNSAAVAAAIGRQSSTVNDLAPLIVNRTSSVSSYGTDEETANPTLPPMMSRAQLYPPGRIMLITPPVEDGDRPIVEWVTHRRLTEIKLSNRMISDHLPYNVREALRLASATVSDTWDLVV</sequence>
<evidence type="ECO:0000256" key="8">
    <source>
        <dbReference type="ARBA" id="ARBA00022837"/>
    </source>
</evidence>
<feature type="compositionally biased region" description="Polar residues" evidence="15">
    <location>
        <begin position="131"/>
        <end position="140"/>
    </location>
</feature>
<dbReference type="InterPro" id="IPR029058">
    <property type="entry name" value="AB_hydrolase_fold"/>
</dbReference>
<dbReference type="GO" id="GO:0004806">
    <property type="term" value="F:triacylglycerol lipase activity"/>
    <property type="evidence" value="ECO:0007669"/>
    <property type="project" value="TreeGrafter"/>
</dbReference>
<evidence type="ECO:0000256" key="11">
    <source>
        <dbReference type="ARBA" id="ARBA00023098"/>
    </source>
</evidence>
<accession>A0A914VU28</accession>
<proteinExistence type="predicted"/>
<dbReference type="SUPFAM" id="SSF53474">
    <property type="entry name" value="alpha/beta-Hydrolases"/>
    <property type="match status" value="1"/>
</dbReference>